<dbReference type="PANTHER" id="PTHR43297:SF2">
    <property type="entry name" value="DIPEPTIDE TRANSPORT ATP-BINDING PROTEIN DPPD"/>
    <property type="match status" value="1"/>
</dbReference>
<dbReference type="GO" id="GO:0005524">
    <property type="term" value="F:ATP binding"/>
    <property type="evidence" value="ECO:0007669"/>
    <property type="project" value="UniProtKB-KW"/>
</dbReference>
<dbReference type="InterPro" id="IPR027417">
    <property type="entry name" value="P-loop_NTPase"/>
</dbReference>
<evidence type="ECO:0000313" key="11">
    <source>
        <dbReference type="Proteomes" id="UP000278006"/>
    </source>
</evidence>
<evidence type="ECO:0000256" key="6">
    <source>
        <dbReference type="ARBA" id="ARBA00022840"/>
    </source>
</evidence>
<dbReference type="InterPro" id="IPR050388">
    <property type="entry name" value="ABC_Ni/Peptide_Import"/>
</dbReference>
<comment type="similarity">
    <text evidence="2">Belongs to the ABC transporter superfamily.</text>
</comment>
<organism evidence="10 11">
    <name type="scientific">Corticibacter populi</name>
    <dbReference type="NCBI Taxonomy" id="1550736"/>
    <lineage>
        <taxon>Bacteria</taxon>
        <taxon>Pseudomonadati</taxon>
        <taxon>Pseudomonadota</taxon>
        <taxon>Betaproteobacteria</taxon>
        <taxon>Burkholderiales</taxon>
        <taxon>Comamonadaceae</taxon>
        <taxon>Corticibacter</taxon>
    </lineage>
</organism>
<dbReference type="SUPFAM" id="SSF52540">
    <property type="entry name" value="P-loop containing nucleoside triphosphate hydrolases"/>
    <property type="match status" value="1"/>
</dbReference>
<dbReference type="Gene3D" id="3.40.50.300">
    <property type="entry name" value="P-loop containing nucleotide triphosphate hydrolases"/>
    <property type="match status" value="1"/>
</dbReference>
<keyword evidence="4" id="KW-1003">Cell membrane</keyword>
<dbReference type="SMART" id="SM00382">
    <property type="entry name" value="AAA"/>
    <property type="match status" value="1"/>
</dbReference>
<dbReference type="CDD" id="cd03257">
    <property type="entry name" value="ABC_NikE_OppD_transporters"/>
    <property type="match status" value="1"/>
</dbReference>
<evidence type="ECO:0000256" key="3">
    <source>
        <dbReference type="ARBA" id="ARBA00022448"/>
    </source>
</evidence>
<evidence type="ECO:0000256" key="1">
    <source>
        <dbReference type="ARBA" id="ARBA00004417"/>
    </source>
</evidence>
<reference evidence="10 11" key="1">
    <citation type="submission" date="2018-10" db="EMBL/GenBank/DDBJ databases">
        <title>Draft genome of Cortibacter populi DSM10536.</title>
        <authorList>
            <person name="Bernier A.-M."/>
            <person name="Bernard K."/>
        </authorList>
    </citation>
    <scope>NUCLEOTIDE SEQUENCE [LARGE SCALE GENOMIC DNA]</scope>
    <source>
        <strain evidence="10 11">DSM 105136</strain>
    </source>
</reference>
<feature type="region of interest" description="Disordered" evidence="8">
    <location>
        <begin position="312"/>
        <end position="331"/>
    </location>
</feature>
<keyword evidence="6 10" id="KW-0067">ATP-binding</keyword>
<keyword evidence="5" id="KW-0547">Nucleotide-binding</keyword>
<evidence type="ECO:0000256" key="7">
    <source>
        <dbReference type="ARBA" id="ARBA00023136"/>
    </source>
</evidence>
<dbReference type="Pfam" id="PF00005">
    <property type="entry name" value="ABC_tran"/>
    <property type="match status" value="1"/>
</dbReference>
<evidence type="ECO:0000256" key="5">
    <source>
        <dbReference type="ARBA" id="ARBA00022741"/>
    </source>
</evidence>
<comment type="subcellular location">
    <subcellularLocation>
        <location evidence="1">Cell inner membrane</location>
        <topology evidence="1">Peripheral membrane protein</topology>
    </subcellularLocation>
</comment>
<dbReference type="AlphaFoldDB" id="A0A3M6QRJ8"/>
<protein>
    <submittedName>
        <fullName evidence="10">ABC transporter ATP-binding protein</fullName>
    </submittedName>
</protein>
<dbReference type="OrthoDB" id="9802772at2"/>
<dbReference type="EMBL" id="RDQO01000003">
    <property type="protein sequence ID" value="RMX05656.1"/>
    <property type="molecule type" value="Genomic_DNA"/>
</dbReference>
<dbReference type="PROSITE" id="PS50893">
    <property type="entry name" value="ABC_TRANSPORTER_2"/>
    <property type="match status" value="1"/>
</dbReference>
<keyword evidence="7" id="KW-0472">Membrane</keyword>
<keyword evidence="11" id="KW-1185">Reference proteome</keyword>
<evidence type="ECO:0000256" key="8">
    <source>
        <dbReference type="SAM" id="MobiDB-lite"/>
    </source>
</evidence>
<comment type="caution">
    <text evidence="10">The sequence shown here is derived from an EMBL/GenBank/DDBJ whole genome shotgun (WGS) entry which is preliminary data.</text>
</comment>
<sequence>MNATTIPSNGSNASNATGANVPGTDALLCVEDLQVRLPGLPPDQPILDGVSLTLQAGRTLGIVGESGSGKSMTALAIMGLLPEGARAGGRILLQGRELLALPEREMQTLRGNRVAMVFQEPMTALNPVHTIGNQVAEPLRLHQGLGRRAAMAEACHLLERVGIANAAQRLSAYPHQFSGGQRQRITIAMALACKPDLLIADEPTTALDVILQQQILDLLDGLVEEHRMGMILISHDLAVVSEYSDDVAVMLRGSVVERGATQAVFARPQHAYTRQLLAARLHMLEPHVPSAEEQAQERDAAAGAAAAAVWEAEQGARAVEPGPDVDVEGQP</sequence>
<dbReference type="FunFam" id="3.40.50.300:FF:000016">
    <property type="entry name" value="Oligopeptide ABC transporter ATP-binding component"/>
    <property type="match status" value="1"/>
</dbReference>
<dbReference type="PROSITE" id="PS00211">
    <property type="entry name" value="ABC_TRANSPORTER_1"/>
    <property type="match status" value="1"/>
</dbReference>
<evidence type="ECO:0000256" key="2">
    <source>
        <dbReference type="ARBA" id="ARBA00005417"/>
    </source>
</evidence>
<proteinExistence type="inferred from homology"/>
<dbReference type="Proteomes" id="UP000278006">
    <property type="component" value="Unassembled WGS sequence"/>
</dbReference>
<dbReference type="GO" id="GO:0016887">
    <property type="term" value="F:ATP hydrolysis activity"/>
    <property type="evidence" value="ECO:0007669"/>
    <property type="project" value="InterPro"/>
</dbReference>
<dbReference type="GO" id="GO:0005886">
    <property type="term" value="C:plasma membrane"/>
    <property type="evidence" value="ECO:0007669"/>
    <property type="project" value="UniProtKB-SubCell"/>
</dbReference>
<dbReference type="GO" id="GO:0055085">
    <property type="term" value="P:transmembrane transport"/>
    <property type="evidence" value="ECO:0007669"/>
    <property type="project" value="UniProtKB-ARBA"/>
</dbReference>
<dbReference type="PANTHER" id="PTHR43297">
    <property type="entry name" value="OLIGOPEPTIDE TRANSPORT ATP-BINDING PROTEIN APPD"/>
    <property type="match status" value="1"/>
</dbReference>
<dbReference type="InterPro" id="IPR003439">
    <property type="entry name" value="ABC_transporter-like_ATP-bd"/>
</dbReference>
<accession>A0A3M6QRJ8</accession>
<evidence type="ECO:0000256" key="4">
    <source>
        <dbReference type="ARBA" id="ARBA00022475"/>
    </source>
</evidence>
<dbReference type="InterPro" id="IPR017871">
    <property type="entry name" value="ABC_transporter-like_CS"/>
</dbReference>
<dbReference type="InterPro" id="IPR003593">
    <property type="entry name" value="AAA+_ATPase"/>
</dbReference>
<keyword evidence="3" id="KW-0813">Transport</keyword>
<evidence type="ECO:0000313" key="10">
    <source>
        <dbReference type="EMBL" id="RMX05656.1"/>
    </source>
</evidence>
<evidence type="ECO:0000259" key="9">
    <source>
        <dbReference type="PROSITE" id="PS50893"/>
    </source>
</evidence>
<gene>
    <name evidence="10" type="ORF">D8I35_10700</name>
</gene>
<name>A0A3M6QRJ8_9BURK</name>
<feature type="domain" description="ABC transporter" evidence="9">
    <location>
        <begin position="28"/>
        <end position="277"/>
    </location>
</feature>